<dbReference type="EnsemblMetazoa" id="ACUA002176-RA">
    <property type="protein sequence ID" value="ACUA002176-PA"/>
    <property type="gene ID" value="ACUA002176"/>
</dbReference>
<feature type="domain" description="Knr4/Smi1-like" evidence="1">
    <location>
        <begin position="28"/>
        <end position="143"/>
    </location>
</feature>
<dbReference type="InterPro" id="IPR039231">
    <property type="entry name" value="TPGS2"/>
</dbReference>
<accession>A0A182LUC4</accession>
<dbReference type="Proteomes" id="UP000075883">
    <property type="component" value="Unassembled WGS sequence"/>
</dbReference>
<dbReference type="InterPro" id="IPR018958">
    <property type="entry name" value="Knr4/Smi1-like_dom"/>
</dbReference>
<dbReference type="PANTHER" id="PTHR31854">
    <property type="entry name" value="TUBULIN POLYGLUTAMYLASE COMPLEX SUBUNIT 2"/>
    <property type="match status" value="1"/>
</dbReference>
<dbReference type="InterPro" id="IPR037883">
    <property type="entry name" value="Knr4/Smi1-like_sf"/>
</dbReference>
<organism evidence="2 3">
    <name type="scientific">Anopheles culicifacies</name>
    <dbReference type="NCBI Taxonomy" id="139723"/>
    <lineage>
        <taxon>Eukaryota</taxon>
        <taxon>Metazoa</taxon>
        <taxon>Ecdysozoa</taxon>
        <taxon>Arthropoda</taxon>
        <taxon>Hexapoda</taxon>
        <taxon>Insecta</taxon>
        <taxon>Pterygota</taxon>
        <taxon>Neoptera</taxon>
        <taxon>Endopterygota</taxon>
        <taxon>Diptera</taxon>
        <taxon>Nematocera</taxon>
        <taxon>Culicoidea</taxon>
        <taxon>Culicidae</taxon>
        <taxon>Anophelinae</taxon>
        <taxon>Anopheles</taxon>
        <taxon>culicifacies species complex</taxon>
    </lineage>
</organism>
<dbReference type="Gene3D" id="3.40.1580.10">
    <property type="entry name" value="SMI1/KNR4-like"/>
    <property type="match status" value="1"/>
</dbReference>
<evidence type="ECO:0000313" key="2">
    <source>
        <dbReference type="EnsemblMetazoa" id="ACUA002176-PA"/>
    </source>
</evidence>
<dbReference type="EMBL" id="AXCM01014821">
    <property type="status" value="NOT_ANNOTATED_CDS"/>
    <property type="molecule type" value="Genomic_DNA"/>
</dbReference>
<sequence length="195" mass="23144">MDYVMTGLVTLLKSFQKCTQVTTTDTEPCKTKDIWKWEQKYGVVMPQDMTEFYLAADGLKFRWNYQYSIDEARPVGMINIPRLADMIYINTSKSKSFLIQNLDNMALVCLVYKRKQPLTPKIYIFEIGTLKWRTIANSFTQYMQFSIAYLGLPYWQLKDPGYDQQGLEEFWIQLIRRNARNRAIFRKWGIRLTPI</sequence>
<protein>
    <recommendedName>
        <fullName evidence="1">Knr4/Smi1-like domain-containing protein</fullName>
    </recommendedName>
</protein>
<dbReference type="SUPFAM" id="SSF160631">
    <property type="entry name" value="SMI1/KNR4-like"/>
    <property type="match status" value="1"/>
</dbReference>
<evidence type="ECO:0000313" key="3">
    <source>
        <dbReference type="Proteomes" id="UP000075883"/>
    </source>
</evidence>
<dbReference type="Pfam" id="PF09346">
    <property type="entry name" value="SMI1_KNR4"/>
    <property type="match status" value="1"/>
</dbReference>
<evidence type="ECO:0000259" key="1">
    <source>
        <dbReference type="Pfam" id="PF09346"/>
    </source>
</evidence>
<dbReference type="VEuPathDB" id="VectorBase:ACUA002176"/>
<dbReference type="PANTHER" id="PTHR31854:SF2">
    <property type="entry name" value="TUBULIN POLYGLUTAMYLASE COMPLEX SUBUNIT 2"/>
    <property type="match status" value="1"/>
</dbReference>
<dbReference type="STRING" id="139723.A0A182LUC4"/>
<reference evidence="2" key="2">
    <citation type="submission" date="2020-05" db="UniProtKB">
        <authorList>
            <consortium name="EnsemblMetazoa"/>
        </authorList>
    </citation>
    <scope>IDENTIFICATION</scope>
    <source>
        <strain evidence="2">A-37</strain>
    </source>
</reference>
<name>A0A182LUC4_9DIPT</name>
<dbReference type="AlphaFoldDB" id="A0A182LUC4"/>
<reference evidence="3" key="1">
    <citation type="submission" date="2013-09" db="EMBL/GenBank/DDBJ databases">
        <title>The Genome Sequence of Anopheles culicifacies species A.</title>
        <authorList>
            <consortium name="The Broad Institute Genomics Platform"/>
            <person name="Neafsey D.E."/>
            <person name="Besansky N."/>
            <person name="Howell P."/>
            <person name="Walton C."/>
            <person name="Young S.K."/>
            <person name="Zeng Q."/>
            <person name="Gargeya S."/>
            <person name="Fitzgerald M."/>
            <person name="Haas B."/>
            <person name="Abouelleil A."/>
            <person name="Allen A.W."/>
            <person name="Alvarado L."/>
            <person name="Arachchi H.M."/>
            <person name="Berlin A.M."/>
            <person name="Chapman S.B."/>
            <person name="Gainer-Dewar J."/>
            <person name="Goldberg J."/>
            <person name="Griggs A."/>
            <person name="Gujja S."/>
            <person name="Hansen M."/>
            <person name="Howarth C."/>
            <person name="Imamovic A."/>
            <person name="Ireland A."/>
            <person name="Larimer J."/>
            <person name="McCowan C."/>
            <person name="Murphy C."/>
            <person name="Pearson M."/>
            <person name="Poon T.W."/>
            <person name="Priest M."/>
            <person name="Roberts A."/>
            <person name="Saif S."/>
            <person name="Shea T."/>
            <person name="Sisk P."/>
            <person name="Sykes S."/>
            <person name="Wortman J."/>
            <person name="Nusbaum C."/>
            <person name="Birren B."/>
        </authorList>
    </citation>
    <scope>NUCLEOTIDE SEQUENCE [LARGE SCALE GENOMIC DNA]</scope>
    <source>
        <strain evidence="3">A-37</strain>
    </source>
</reference>
<proteinExistence type="predicted"/>
<keyword evidence="3" id="KW-1185">Reference proteome</keyword>